<feature type="chain" id="PRO_5019549905" evidence="1">
    <location>
        <begin position="22"/>
        <end position="125"/>
    </location>
</feature>
<dbReference type="InterPro" id="IPR009649">
    <property type="entry name" value="TraU"/>
</dbReference>
<geneLocation type="plasmid" evidence="2">
    <name>p18-29mcr-8.2</name>
</geneLocation>
<evidence type="ECO:0000313" key="2">
    <source>
        <dbReference type="EMBL" id="QAX88163.1"/>
    </source>
</evidence>
<protein>
    <submittedName>
        <fullName evidence="2">TraU</fullName>
    </submittedName>
</protein>
<dbReference type="EMBL" id="MK262711">
    <property type="protein sequence ID" value="QAX88163.1"/>
    <property type="molecule type" value="Genomic_DNA"/>
</dbReference>
<sequence>MRKISFLFILLFFSLVPQVHADPSCEGRFVNPITDVCWRCIFPLSLGSVQVGKGDLPDTSNPGSPLQLCPAPPPIFVRPGLAIGYWEPMAMTDVSRSPGCMVNLGASVSISARPVWGPRERTTSR</sequence>
<reference evidence="2" key="1">
    <citation type="submission" date="2018-12" db="EMBL/GenBank/DDBJ databases">
        <authorList>
            <person name="Zhang C."/>
            <person name="Qin S."/>
        </authorList>
    </citation>
    <scope>NUCLEOTIDE SEQUENCE</scope>
    <source>
        <strain evidence="2">KP18-29</strain>
        <plasmid evidence="2">p18-29mcr-8.2</plasmid>
    </source>
</reference>
<organism evidence="2">
    <name type="scientific">Klebsiella pneumoniae</name>
    <dbReference type="NCBI Taxonomy" id="573"/>
    <lineage>
        <taxon>Bacteria</taxon>
        <taxon>Pseudomonadati</taxon>
        <taxon>Pseudomonadota</taxon>
        <taxon>Gammaproteobacteria</taxon>
        <taxon>Enterobacterales</taxon>
        <taxon>Enterobacteriaceae</taxon>
        <taxon>Klebsiella/Raoultella group</taxon>
        <taxon>Klebsiella</taxon>
        <taxon>Klebsiella pneumoniae complex</taxon>
    </lineage>
</organism>
<proteinExistence type="predicted"/>
<keyword evidence="1" id="KW-0732">Signal</keyword>
<name>A0A411AJX4_KLEPN</name>
<evidence type="ECO:0000256" key="1">
    <source>
        <dbReference type="SAM" id="SignalP"/>
    </source>
</evidence>
<dbReference type="Pfam" id="PF06834">
    <property type="entry name" value="TraU"/>
    <property type="match status" value="1"/>
</dbReference>
<dbReference type="AlphaFoldDB" id="A0A411AJX4"/>
<keyword evidence="2" id="KW-0614">Plasmid</keyword>
<feature type="signal peptide" evidence="1">
    <location>
        <begin position="1"/>
        <end position="21"/>
    </location>
</feature>
<accession>A0A411AJX4</accession>